<organism evidence="9 10">
    <name type="scientific">Streptomyces crystallinus</name>
    <dbReference type="NCBI Taxonomy" id="68191"/>
    <lineage>
        <taxon>Bacteria</taxon>
        <taxon>Bacillati</taxon>
        <taxon>Actinomycetota</taxon>
        <taxon>Actinomycetes</taxon>
        <taxon>Kitasatosporales</taxon>
        <taxon>Streptomycetaceae</taxon>
        <taxon>Streptomyces</taxon>
    </lineage>
</organism>
<evidence type="ECO:0000256" key="3">
    <source>
        <dbReference type="ARBA" id="ARBA00022692"/>
    </source>
</evidence>
<keyword evidence="5 8" id="KW-0472">Membrane</keyword>
<accession>A0ABN1FR31</accession>
<dbReference type="InterPro" id="IPR022357">
    <property type="entry name" value="MIP_CS"/>
</dbReference>
<evidence type="ECO:0000256" key="8">
    <source>
        <dbReference type="SAM" id="Phobius"/>
    </source>
</evidence>
<reference evidence="10" key="1">
    <citation type="journal article" date="2019" name="Int. J. Syst. Evol. Microbiol.">
        <title>The Global Catalogue of Microorganisms (GCM) 10K type strain sequencing project: providing services to taxonomists for standard genome sequencing and annotation.</title>
        <authorList>
            <consortium name="The Broad Institute Genomics Platform"/>
            <consortium name="The Broad Institute Genome Sequencing Center for Infectious Disease"/>
            <person name="Wu L."/>
            <person name="Ma J."/>
        </authorList>
    </citation>
    <scope>NUCLEOTIDE SEQUENCE [LARGE SCALE GENOMIC DNA]</scope>
    <source>
        <strain evidence="10">JCM 5067</strain>
    </source>
</reference>
<evidence type="ECO:0000256" key="4">
    <source>
        <dbReference type="ARBA" id="ARBA00022989"/>
    </source>
</evidence>
<evidence type="ECO:0000256" key="1">
    <source>
        <dbReference type="ARBA" id="ARBA00004141"/>
    </source>
</evidence>
<evidence type="ECO:0000313" key="10">
    <source>
        <dbReference type="Proteomes" id="UP001500668"/>
    </source>
</evidence>
<feature type="transmembrane region" description="Helical" evidence="8">
    <location>
        <begin position="68"/>
        <end position="87"/>
    </location>
</feature>
<dbReference type="InterPro" id="IPR034294">
    <property type="entry name" value="Aquaporin_transptr"/>
</dbReference>
<dbReference type="EMBL" id="BAAACA010000014">
    <property type="protein sequence ID" value="GAA0596048.1"/>
    <property type="molecule type" value="Genomic_DNA"/>
</dbReference>
<name>A0ABN1FR31_9ACTN</name>
<dbReference type="RefSeq" id="WP_344073741.1">
    <property type="nucleotide sequence ID" value="NZ_BAAACA010000014.1"/>
</dbReference>
<dbReference type="Gene3D" id="1.20.1080.10">
    <property type="entry name" value="Glycerol uptake facilitator protein"/>
    <property type="match status" value="1"/>
</dbReference>
<dbReference type="PROSITE" id="PS00221">
    <property type="entry name" value="MIP"/>
    <property type="match status" value="1"/>
</dbReference>
<feature type="transmembrane region" description="Helical" evidence="8">
    <location>
        <begin position="194"/>
        <end position="214"/>
    </location>
</feature>
<dbReference type="InterPro" id="IPR023271">
    <property type="entry name" value="Aquaporin-like"/>
</dbReference>
<gene>
    <name evidence="9" type="ORF">GCM10010394_26950</name>
</gene>
<proteinExistence type="inferred from homology"/>
<feature type="transmembrane region" description="Helical" evidence="8">
    <location>
        <begin position="159"/>
        <end position="182"/>
    </location>
</feature>
<dbReference type="PANTHER" id="PTHR45724">
    <property type="entry name" value="AQUAPORIN NIP2-1"/>
    <property type="match status" value="1"/>
</dbReference>
<feature type="transmembrane region" description="Helical" evidence="8">
    <location>
        <begin position="117"/>
        <end position="139"/>
    </location>
</feature>
<evidence type="ECO:0000256" key="5">
    <source>
        <dbReference type="ARBA" id="ARBA00023136"/>
    </source>
</evidence>
<evidence type="ECO:0000313" key="9">
    <source>
        <dbReference type="EMBL" id="GAA0596048.1"/>
    </source>
</evidence>
<dbReference type="InterPro" id="IPR000425">
    <property type="entry name" value="MIP"/>
</dbReference>
<feature type="region of interest" description="Disordered" evidence="7">
    <location>
        <begin position="1"/>
        <end position="29"/>
    </location>
</feature>
<feature type="transmembrane region" description="Helical" evidence="8">
    <location>
        <begin position="234"/>
        <end position="254"/>
    </location>
</feature>
<dbReference type="PANTHER" id="PTHR45724:SF13">
    <property type="entry name" value="AQUAPORIN NIP1-1-RELATED"/>
    <property type="match status" value="1"/>
</dbReference>
<comment type="subcellular location">
    <subcellularLocation>
        <location evidence="1">Membrane</location>
        <topology evidence="1">Multi-pass membrane protein</topology>
    </subcellularLocation>
</comment>
<keyword evidence="2 6" id="KW-0813">Transport</keyword>
<evidence type="ECO:0000256" key="7">
    <source>
        <dbReference type="SAM" id="MobiDB-lite"/>
    </source>
</evidence>
<dbReference type="Pfam" id="PF00230">
    <property type="entry name" value="MIP"/>
    <property type="match status" value="1"/>
</dbReference>
<comment type="similarity">
    <text evidence="6">Belongs to the MIP/aquaporin (TC 1.A.8) family.</text>
</comment>
<keyword evidence="3 6" id="KW-0812">Transmembrane</keyword>
<feature type="transmembrane region" description="Helical" evidence="8">
    <location>
        <begin position="34"/>
        <end position="56"/>
    </location>
</feature>
<evidence type="ECO:0000256" key="2">
    <source>
        <dbReference type="ARBA" id="ARBA00022448"/>
    </source>
</evidence>
<evidence type="ECO:0000256" key="6">
    <source>
        <dbReference type="RuleBase" id="RU000477"/>
    </source>
</evidence>
<keyword evidence="10" id="KW-1185">Reference proteome</keyword>
<dbReference type="SUPFAM" id="SSF81338">
    <property type="entry name" value="Aquaporin-like"/>
    <property type="match status" value="1"/>
</dbReference>
<feature type="compositionally biased region" description="Low complexity" evidence="7">
    <location>
        <begin position="9"/>
        <end position="20"/>
    </location>
</feature>
<dbReference type="PRINTS" id="PR00783">
    <property type="entry name" value="MINTRINSICP"/>
</dbReference>
<keyword evidence="4 8" id="KW-1133">Transmembrane helix</keyword>
<sequence length="267" mass="26955">MADGGVGTGRAPAVSAAVGGPPRPEPGSAPWRGAAVECALTAVMMFLVVTMVRWLLDPASPVFVAELRPALGAVGALVAVMLVGLILSPAGRRSGAHLNPAVSVTLWLMRAFPGRAVLPYTVGQLLGGLAGTALGRLVWGPVVRSAAVSYGLARPEPGRSALSVFVLEAASFAALALLIGFFVAHPALTRPMPYAVGLAVGLIIALLGPVSGGAANPARQLGPALLSGNTTALWAYLTAPLLGAALGVVVFHVWMRGRTKSAVNGPS</sequence>
<dbReference type="Proteomes" id="UP001500668">
    <property type="component" value="Unassembled WGS sequence"/>
</dbReference>
<comment type="caution">
    <text evidence="9">The sequence shown here is derived from an EMBL/GenBank/DDBJ whole genome shotgun (WGS) entry which is preliminary data.</text>
</comment>
<protein>
    <submittedName>
        <fullName evidence="9">Uncharacterized protein</fullName>
    </submittedName>
</protein>